<dbReference type="PANTHER" id="PTHR34108:SF1">
    <property type="entry name" value="SEPTUM SITE-DETERMINING PROTEIN MINC"/>
    <property type="match status" value="1"/>
</dbReference>
<dbReference type="EMBL" id="FQXH01000005">
    <property type="protein sequence ID" value="SHG88275.1"/>
    <property type="molecule type" value="Genomic_DNA"/>
</dbReference>
<evidence type="ECO:0000259" key="9">
    <source>
        <dbReference type="Pfam" id="PF05209"/>
    </source>
</evidence>
<dbReference type="GO" id="GO:0051302">
    <property type="term" value="P:regulation of cell division"/>
    <property type="evidence" value="ECO:0007669"/>
    <property type="project" value="InterPro"/>
</dbReference>
<keyword evidence="11" id="KW-1185">Reference proteome</keyword>
<dbReference type="Pfam" id="PF05209">
    <property type="entry name" value="MinC_N"/>
    <property type="match status" value="1"/>
</dbReference>
<evidence type="ECO:0000256" key="7">
    <source>
        <dbReference type="HAMAP-Rule" id="MF_00267"/>
    </source>
</evidence>
<dbReference type="NCBIfam" id="TIGR01222">
    <property type="entry name" value="minC"/>
    <property type="match status" value="1"/>
</dbReference>
<comment type="subunit">
    <text evidence="6 7">Interacts with MinD and FtsZ.</text>
</comment>
<evidence type="ECO:0000256" key="2">
    <source>
        <dbReference type="ARBA" id="ARBA00022618"/>
    </source>
</evidence>
<dbReference type="InterPro" id="IPR005526">
    <property type="entry name" value="Septum_form_inhib_MinC_C"/>
</dbReference>
<organism evidence="10 11">
    <name type="scientific">Tepidibacter thalassicus DSM 15285</name>
    <dbReference type="NCBI Taxonomy" id="1123350"/>
    <lineage>
        <taxon>Bacteria</taxon>
        <taxon>Bacillati</taxon>
        <taxon>Bacillota</taxon>
        <taxon>Clostridia</taxon>
        <taxon>Peptostreptococcales</taxon>
        <taxon>Peptostreptococcaceae</taxon>
        <taxon>Tepidibacter</taxon>
    </lineage>
</organism>
<keyword evidence="3 7" id="KW-0717">Septation</keyword>
<evidence type="ECO:0000256" key="1">
    <source>
        <dbReference type="ARBA" id="ARBA00006291"/>
    </source>
</evidence>
<gene>
    <name evidence="7" type="primary">minC</name>
    <name evidence="10" type="ORF">SAMN02744040_00007</name>
</gene>
<dbReference type="PANTHER" id="PTHR34108">
    <property type="entry name" value="SEPTUM SITE-DETERMINING PROTEIN MINC"/>
    <property type="match status" value="1"/>
</dbReference>
<dbReference type="InterPro" id="IPR007874">
    <property type="entry name" value="MinC_N"/>
</dbReference>
<dbReference type="Pfam" id="PF03775">
    <property type="entry name" value="MinC_C"/>
    <property type="match status" value="1"/>
</dbReference>
<comment type="function">
    <text evidence="5 7">Cell division inhibitor that blocks the formation of polar Z ring septums. Rapidly oscillates between the poles of the cell to destabilize FtsZ filaments that have formed before they mature into polar Z rings. Prevents FtsZ polymerization.</text>
</comment>
<dbReference type="Gene3D" id="2.160.20.70">
    <property type="match status" value="1"/>
</dbReference>
<evidence type="ECO:0000313" key="10">
    <source>
        <dbReference type="EMBL" id="SHG88275.1"/>
    </source>
</evidence>
<dbReference type="HAMAP" id="MF_00267">
    <property type="entry name" value="MinC"/>
    <property type="match status" value="1"/>
</dbReference>
<keyword evidence="2 7" id="KW-0132">Cell division</keyword>
<dbReference type="AlphaFoldDB" id="A0A1M5NFM7"/>
<sequence length="220" mass="24664">MALGEVVEFKGNNKDMLFKRDIVEFKGSKKGLIINVKECSDFEKIKEQIIKKIESAGRFFKGAKIVSINCKTLNDVEILHLKDIITSKFEIEFIEEEEEKESIFQGINEGPTKFIKNTVRSGTKIEFKGNVVIVGDVNPGGQVIAHGNVLIMGSLRGVVHAGANGNRNAFVVAYNLDPIQLRIANIIAIAPEDNFQKPNWPEIAFIKDDYIIIEPYLNKK</sequence>
<dbReference type="InterPro" id="IPR016098">
    <property type="entry name" value="CAP/MinC_C"/>
</dbReference>
<comment type="similarity">
    <text evidence="1 7">Belongs to the MinC family.</text>
</comment>
<dbReference type="GO" id="GO:0000902">
    <property type="term" value="P:cell morphogenesis"/>
    <property type="evidence" value="ECO:0007669"/>
    <property type="project" value="InterPro"/>
</dbReference>
<accession>A0A1M5NFM7</accession>
<proteinExistence type="inferred from homology"/>
<keyword evidence="4 7" id="KW-0131">Cell cycle</keyword>
<evidence type="ECO:0000256" key="4">
    <source>
        <dbReference type="ARBA" id="ARBA00023306"/>
    </source>
</evidence>
<dbReference type="GO" id="GO:0000917">
    <property type="term" value="P:division septum assembly"/>
    <property type="evidence" value="ECO:0007669"/>
    <property type="project" value="UniProtKB-KW"/>
</dbReference>
<protein>
    <recommendedName>
        <fullName evidence="7">Probable septum site-determining protein MinC</fullName>
    </recommendedName>
</protein>
<evidence type="ECO:0000256" key="3">
    <source>
        <dbReference type="ARBA" id="ARBA00023210"/>
    </source>
</evidence>
<reference evidence="11" key="1">
    <citation type="submission" date="2016-11" db="EMBL/GenBank/DDBJ databases">
        <authorList>
            <person name="Varghese N."/>
            <person name="Submissions S."/>
        </authorList>
    </citation>
    <scope>NUCLEOTIDE SEQUENCE [LARGE SCALE GENOMIC DNA]</scope>
    <source>
        <strain evidence="11">DSM 15285</strain>
    </source>
</reference>
<dbReference type="GO" id="GO:1901891">
    <property type="term" value="P:regulation of cell septum assembly"/>
    <property type="evidence" value="ECO:0007669"/>
    <property type="project" value="InterPro"/>
</dbReference>
<evidence type="ECO:0000256" key="6">
    <source>
        <dbReference type="ARBA" id="ARBA00046874"/>
    </source>
</evidence>
<dbReference type="Gene3D" id="3.30.160.540">
    <property type="match status" value="1"/>
</dbReference>
<evidence type="ECO:0000259" key="8">
    <source>
        <dbReference type="Pfam" id="PF03775"/>
    </source>
</evidence>
<dbReference type="RefSeq" id="WP_242939212.1">
    <property type="nucleotide sequence ID" value="NZ_FQXH01000005.1"/>
</dbReference>
<dbReference type="InterPro" id="IPR036145">
    <property type="entry name" value="MinC_C_sf"/>
</dbReference>
<dbReference type="STRING" id="1123350.SAMN02744040_00007"/>
<dbReference type="Proteomes" id="UP000242520">
    <property type="component" value="Unassembled WGS sequence"/>
</dbReference>
<evidence type="ECO:0000256" key="5">
    <source>
        <dbReference type="ARBA" id="ARBA00025606"/>
    </source>
</evidence>
<evidence type="ECO:0000313" key="11">
    <source>
        <dbReference type="Proteomes" id="UP000242520"/>
    </source>
</evidence>
<name>A0A1M5NFM7_9FIRM</name>
<dbReference type="InterPro" id="IPR013033">
    <property type="entry name" value="MinC"/>
</dbReference>
<feature type="domain" description="Septum formation inhibitor MinC N-terminal" evidence="9">
    <location>
        <begin position="23"/>
        <end position="87"/>
    </location>
</feature>
<dbReference type="SUPFAM" id="SSF63848">
    <property type="entry name" value="Cell-division inhibitor MinC, C-terminal domain"/>
    <property type="match status" value="1"/>
</dbReference>
<feature type="domain" description="Septum formation inhibitor MinC C-terminal" evidence="8">
    <location>
        <begin position="114"/>
        <end position="214"/>
    </location>
</feature>